<evidence type="ECO:0000313" key="15">
    <source>
        <dbReference type="EMBL" id="TQL59221.1"/>
    </source>
</evidence>
<evidence type="ECO:0000259" key="13">
    <source>
        <dbReference type="Pfam" id="PF08544"/>
    </source>
</evidence>
<dbReference type="FunFam" id="3.30.70.890:FF:000001">
    <property type="entry name" value="Galactokinase"/>
    <property type="match status" value="1"/>
</dbReference>
<dbReference type="GO" id="GO:0005829">
    <property type="term" value="C:cytosol"/>
    <property type="evidence" value="ECO:0007669"/>
    <property type="project" value="TreeGrafter"/>
</dbReference>
<dbReference type="Pfam" id="PF00288">
    <property type="entry name" value="GHMP_kinases_N"/>
    <property type="match status" value="1"/>
</dbReference>
<dbReference type="InterPro" id="IPR013750">
    <property type="entry name" value="GHMP_kinase_C_dom"/>
</dbReference>
<evidence type="ECO:0000256" key="1">
    <source>
        <dbReference type="ARBA" id="ARBA00006566"/>
    </source>
</evidence>
<dbReference type="Pfam" id="PF08544">
    <property type="entry name" value="GHMP_kinases_C"/>
    <property type="match status" value="1"/>
</dbReference>
<reference evidence="15 16" key="1">
    <citation type="submission" date="2019-06" db="EMBL/GenBank/DDBJ databases">
        <title>Sequencing the genomes of 1000 actinobacteria strains.</title>
        <authorList>
            <person name="Klenk H.-P."/>
        </authorList>
    </citation>
    <scope>NUCLEOTIDE SEQUENCE [LARGE SCALE GENOMIC DNA]</scope>
    <source>
        <strain evidence="15 16">DSM 18082</strain>
    </source>
</reference>
<evidence type="ECO:0000256" key="5">
    <source>
        <dbReference type="ARBA" id="ARBA00022741"/>
    </source>
</evidence>
<dbReference type="SUPFAM" id="SSF54211">
    <property type="entry name" value="Ribosomal protein S5 domain 2-like"/>
    <property type="match status" value="1"/>
</dbReference>
<dbReference type="PROSITE" id="PS00106">
    <property type="entry name" value="GALACTOKINASE"/>
    <property type="match status" value="1"/>
</dbReference>
<proteinExistence type="inferred from homology"/>
<dbReference type="NCBIfam" id="TIGR00131">
    <property type="entry name" value="gal_kin"/>
    <property type="match status" value="1"/>
</dbReference>
<comment type="similarity">
    <text evidence="1">Belongs to the GHMP kinase family. GalK subfamily.</text>
</comment>
<keyword evidence="9" id="KW-0299">Galactose metabolism</keyword>
<organism evidence="15 16">
    <name type="scientific">Oryzihumus leptocrescens</name>
    <dbReference type="NCBI Taxonomy" id="297536"/>
    <lineage>
        <taxon>Bacteria</taxon>
        <taxon>Bacillati</taxon>
        <taxon>Actinomycetota</taxon>
        <taxon>Actinomycetes</taxon>
        <taxon>Micrococcales</taxon>
        <taxon>Intrasporangiaceae</taxon>
        <taxon>Oryzihumus</taxon>
    </lineage>
</organism>
<dbReference type="InterPro" id="IPR014721">
    <property type="entry name" value="Ribsml_uS5_D2-typ_fold_subgr"/>
</dbReference>
<dbReference type="InterPro" id="IPR006204">
    <property type="entry name" value="GHMP_kinase_N_dom"/>
</dbReference>
<evidence type="ECO:0000256" key="9">
    <source>
        <dbReference type="ARBA" id="ARBA00023144"/>
    </source>
</evidence>
<dbReference type="OrthoDB" id="250531at2"/>
<keyword evidence="5" id="KW-0547">Nucleotide-binding</keyword>
<keyword evidence="8" id="KW-0460">Magnesium</keyword>
<evidence type="ECO:0000256" key="7">
    <source>
        <dbReference type="ARBA" id="ARBA00022840"/>
    </source>
</evidence>
<evidence type="ECO:0000256" key="8">
    <source>
        <dbReference type="ARBA" id="ARBA00022842"/>
    </source>
</evidence>
<keyword evidence="6 15" id="KW-0418">Kinase</keyword>
<evidence type="ECO:0000313" key="16">
    <source>
        <dbReference type="Proteomes" id="UP000319514"/>
    </source>
</evidence>
<dbReference type="InterPro" id="IPR020568">
    <property type="entry name" value="Ribosomal_Su5_D2-typ_SF"/>
</dbReference>
<evidence type="ECO:0000256" key="10">
    <source>
        <dbReference type="ARBA" id="ARBA00023277"/>
    </source>
</evidence>
<dbReference type="InterPro" id="IPR000705">
    <property type="entry name" value="Galactokinase"/>
</dbReference>
<keyword evidence="16" id="KW-1185">Reference proteome</keyword>
<evidence type="ECO:0000256" key="2">
    <source>
        <dbReference type="ARBA" id="ARBA00022490"/>
    </source>
</evidence>
<dbReference type="SUPFAM" id="SSF55060">
    <property type="entry name" value="GHMP Kinase, C-terminal domain"/>
    <property type="match status" value="1"/>
</dbReference>
<keyword evidence="10" id="KW-0119">Carbohydrate metabolism</keyword>
<dbReference type="InterPro" id="IPR019741">
    <property type="entry name" value="Galactokinase_CS"/>
</dbReference>
<dbReference type="PROSITE" id="PS00627">
    <property type="entry name" value="GHMP_KINASES_ATP"/>
    <property type="match status" value="1"/>
</dbReference>
<keyword evidence="2" id="KW-0963">Cytoplasm</keyword>
<feature type="domain" description="Galactokinase N-terminal" evidence="14">
    <location>
        <begin position="10"/>
        <end position="58"/>
    </location>
</feature>
<dbReference type="InterPro" id="IPR006206">
    <property type="entry name" value="Mevalonate/galactokinase"/>
</dbReference>
<keyword evidence="3" id="KW-0808">Transferase</keyword>
<dbReference type="RefSeq" id="WP_141787274.1">
    <property type="nucleotide sequence ID" value="NZ_BAAAKX010000009.1"/>
</dbReference>
<dbReference type="PRINTS" id="PR00959">
    <property type="entry name" value="MEVGALKINASE"/>
</dbReference>
<feature type="domain" description="GHMP kinase C-terminal" evidence="13">
    <location>
        <begin position="286"/>
        <end position="366"/>
    </location>
</feature>
<evidence type="ECO:0000256" key="6">
    <source>
        <dbReference type="ARBA" id="ARBA00022777"/>
    </source>
</evidence>
<dbReference type="GO" id="GO:0046872">
    <property type="term" value="F:metal ion binding"/>
    <property type="evidence" value="ECO:0007669"/>
    <property type="project" value="UniProtKB-KW"/>
</dbReference>
<dbReference type="GO" id="GO:0005524">
    <property type="term" value="F:ATP binding"/>
    <property type="evidence" value="ECO:0007669"/>
    <property type="project" value="UniProtKB-UniRule"/>
</dbReference>
<dbReference type="InterPro" id="IPR019539">
    <property type="entry name" value="GalKase_N"/>
</dbReference>
<dbReference type="Gene3D" id="3.30.230.10">
    <property type="match status" value="1"/>
</dbReference>
<evidence type="ECO:0000259" key="14">
    <source>
        <dbReference type="Pfam" id="PF10509"/>
    </source>
</evidence>
<sequence>MSLCTEVATTFTSRFGLTADGVWSAPGRVNLIGEHTDYNAGLCLPIALPQRTYVAARRRLDRRLRLWSGQADEPVDVQLDEVAPGHPGGWGSYVAGVLWALEEVGHPVGGLDLVVDSEVPVGAGLSSSAALECAVASAVADLFELDLTADDGGRAALAAVCVNAENTIAQAPTGGMDQAAAMRSREGHALLLDCRDGSVEHVPFEPETRGLALLVVDTRAEHSLVDGQYAERRASCEQAARELGLASLREVPAHRLEEALTRLGDPVVRARTRHVVSEIARVEQSVEALRRWRIRELGAIFDASHASMRDDFEISCPELDLAVDTARARGAVGARMTGGGFGGSAIALVPWGDEDEVGEAVVEAFEDAGFRTPRYFAVDASGPAGRDA</sequence>
<evidence type="ECO:0000256" key="11">
    <source>
        <dbReference type="NCBIfam" id="TIGR00131"/>
    </source>
</evidence>
<gene>
    <name evidence="15" type="ORF">FB474_0569</name>
</gene>
<dbReference type="Pfam" id="PF10509">
    <property type="entry name" value="GalKase_gal_bdg"/>
    <property type="match status" value="1"/>
</dbReference>
<dbReference type="Gene3D" id="3.30.70.890">
    <property type="entry name" value="GHMP kinase, C-terminal domain"/>
    <property type="match status" value="1"/>
</dbReference>
<evidence type="ECO:0000256" key="4">
    <source>
        <dbReference type="ARBA" id="ARBA00022723"/>
    </source>
</evidence>
<protein>
    <recommendedName>
        <fullName evidence="11">Galactokinase</fullName>
        <ecNumber evidence="11">2.7.1.6</ecNumber>
    </recommendedName>
</protein>
<evidence type="ECO:0000259" key="12">
    <source>
        <dbReference type="Pfam" id="PF00288"/>
    </source>
</evidence>
<dbReference type="GO" id="GO:0006012">
    <property type="term" value="P:galactose metabolic process"/>
    <property type="evidence" value="ECO:0007669"/>
    <property type="project" value="UniProtKB-UniRule"/>
</dbReference>
<dbReference type="FunFam" id="3.30.230.10:FF:000017">
    <property type="entry name" value="Galactokinase"/>
    <property type="match status" value="1"/>
</dbReference>
<dbReference type="EMBL" id="VFOQ01000001">
    <property type="protein sequence ID" value="TQL59221.1"/>
    <property type="molecule type" value="Genomic_DNA"/>
</dbReference>
<dbReference type="PANTHER" id="PTHR10457">
    <property type="entry name" value="MEVALONATE KINASE/GALACTOKINASE"/>
    <property type="match status" value="1"/>
</dbReference>
<dbReference type="GO" id="GO:0004335">
    <property type="term" value="F:galactokinase activity"/>
    <property type="evidence" value="ECO:0007669"/>
    <property type="project" value="UniProtKB-UniRule"/>
</dbReference>
<accession>A0A542ZFX2</accession>
<dbReference type="InterPro" id="IPR006203">
    <property type="entry name" value="GHMP_knse_ATP-bd_CS"/>
</dbReference>
<name>A0A542ZFX2_9MICO</name>
<dbReference type="PANTHER" id="PTHR10457:SF7">
    <property type="entry name" value="GALACTOKINASE-RELATED"/>
    <property type="match status" value="1"/>
</dbReference>
<dbReference type="Proteomes" id="UP000319514">
    <property type="component" value="Unassembled WGS sequence"/>
</dbReference>
<feature type="domain" description="GHMP kinase N-terminal" evidence="12">
    <location>
        <begin position="93"/>
        <end position="183"/>
    </location>
</feature>
<comment type="caution">
    <text evidence="15">The sequence shown here is derived from an EMBL/GenBank/DDBJ whole genome shotgun (WGS) entry which is preliminary data.</text>
</comment>
<dbReference type="InterPro" id="IPR036554">
    <property type="entry name" value="GHMP_kinase_C_sf"/>
</dbReference>
<dbReference type="EC" id="2.7.1.6" evidence="11"/>
<dbReference type="AlphaFoldDB" id="A0A542ZFX2"/>
<evidence type="ECO:0000256" key="3">
    <source>
        <dbReference type="ARBA" id="ARBA00022679"/>
    </source>
</evidence>
<dbReference type="PRINTS" id="PR00473">
    <property type="entry name" value="GALCTOKINASE"/>
</dbReference>
<keyword evidence="4" id="KW-0479">Metal-binding</keyword>
<keyword evidence="7" id="KW-0067">ATP-binding</keyword>
<dbReference type="PIRSF" id="PIRSF000530">
    <property type="entry name" value="Galactokinase"/>
    <property type="match status" value="1"/>
</dbReference>